<protein>
    <submittedName>
        <fullName evidence="2">Uncharacterized protein</fullName>
    </submittedName>
</protein>
<keyword evidence="1" id="KW-1133">Transmembrane helix</keyword>
<dbReference type="Proteomes" id="UP000297245">
    <property type="component" value="Unassembled WGS sequence"/>
</dbReference>
<accession>A0A4S8M6Z1</accession>
<keyword evidence="1" id="KW-0812">Transmembrane</keyword>
<keyword evidence="1" id="KW-0472">Membrane</keyword>
<evidence type="ECO:0000313" key="2">
    <source>
        <dbReference type="EMBL" id="THU97821.1"/>
    </source>
</evidence>
<evidence type="ECO:0000256" key="1">
    <source>
        <dbReference type="SAM" id="Phobius"/>
    </source>
</evidence>
<gene>
    <name evidence="2" type="ORF">K435DRAFT_857272</name>
</gene>
<proteinExistence type="predicted"/>
<evidence type="ECO:0000313" key="3">
    <source>
        <dbReference type="Proteomes" id="UP000297245"/>
    </source>
</evidence>
<keyword evidence="3" id="KW-1185">Reference proteome</keyword>
<dbReference type="AlphaFoldDB" id="A0A4S8M6Z1"/>
<feature type="transmembrane region" description="Helical" evidence="1">
    <location>
        <begin position="34"/>
        <end position="54"/>
    </location>
</feature>
<sequence>MYTPKEMLQSSHPMEGLLSQDYAQKGTALTVSHYILAVLVILSPPAIILFRLRYPCLTLSGLRKFVDMLDDMAQQLIERRETNFTDGVDRLQRQINEIEHEQSTVIFRWSSVYEYLCSSVIALWKITKCYDEARVLHVSILNAIVDQRRAIEDFLDNYRHDQRLRGNHRRDTKVDVDKTPIGCTTARL</sequence>
<reference evidence="2 3" key="1">
    <citation type="journal article" date="2019" name="Nat. Ecol. Evol.">
        <title>Megaphylogeny resolves global patterns of mushroom evolution.</title>
        <authorList>
            <person name="Varga T."/>
            <person name="Krizsan K."/>
            <person name="Foldi C."/>
            <person name="Dima B."/>
            <person name="Sanchez-Garcia M."/>
            <person name="Sanchez-Ramirez S."/>
            <person name="Szollosi G.J."/>
            <person name="Szarkandi J.G."/>
            <person name="Papp V."/>
            <person name="Albert L."/>
            <person name="Andreopoulos W."/>
            <person name="Angelini C."/>
            <person name="Antonin V."/>
            <person name="Barry K.W."/>
            <person name="Bougher N.L."/>
            <person name="Buchanan P."/>
            <person name="Buyck B."/>
            <person name="Bense V."/>
            <person name="Catcheside P."/>
            <person name="Chovatia M."/>
            <person name="Cooper J."/>
            <person name="Damon W."/>
            <person name="Desjardin D."/>
            <person name="Finy P."/>
            <person name="Geml J."/>
            <person name="Haridas S."/>
            <person name="Hughes K."/>
            <person name="Justo A."/>
            <person name="Karasinski D."/>
            <person name="Kautmanova I."/>
            <person name="Kiss B."/>
            <person name="Kocsube S."/>
            <person name="Kotiranta H."/>
            <person name="LaButti K.M."/>
            <person name="Lechner B.E."/>
            <person name="Liimatainen K."/>
            <person name="Lipzen A."/>
            <person name="Lukacs Z."/>
            <person name="Mihaltcheva S."/>
            <person name="Morgado L.N."/>
            <person name="Niskanen T."/>
            <person name="Noordeloos M.E."/>
            <person name="Ohm R.A."/>
            <person name="Ortiz-Santana B."/>
            <person name="Ovrebo C."/>
            <person name="Racz N."/>
            <person name="Riley R."/>
            <person name="Savchenko A."/>
            <person name="Shiryaev A."/>
            <person name="Soop K."/>
            <person name="Spirin V."/>
            <person name="Szebenyi C."/>
            <person name="Tomsovsky M."/>
            <person name="Tulloss R.E."/>
            <person name="Uehling J."/>
            <person name="Grigoriev I.V."/>
            <person name="Vagvolgyi C."/>
            <person name="Papp T."/>
            <person name="Martin F.M."/>
            <person name="Miettinen O."/>
            <person name="Hibbett D.S."/>
            <person name="Nagy L.G."/>
        </authorList>
    </citation>
    <scope>NUCLEOTIDE SEQUENCE [LARGE SCALE GENOMIC DNA]</scope>
    <source>
        <strain evidence="2 3">CBS 962.96</strain>
    </source>
</reference>
<dbReference type="EMBL" id="ML179148">
    <property type="protein sequence ID" value="THU97821.1"/>
    <property type="molecule type" value="Genomic_DNA"/>
</dbReference>
<organism evidence="2 3">
    <name type="scientific">Dendrothele bispora (strain CBS 962.96)</name>
    <dbReference type="NCBI Taxonomy" id="1314807"/>
    <lineage>
        <taxon>Eukaryota</taxon>
        <taxon>Fungi</taxon>
        <taxon>Dikarya</taxon>
        <taxon>Basidiomycota</taxon>
        <taxon>Agaricomycotina</taxon>
        <taxon>Agaricomycetes</taxon>
        <taxon>Agaricomycetidae</taxon>
        <taxon>Agaricales</taxon>
        <taxon>Agaricales incertae sedis</taxon>
        <taxon>Dendrothele</taxon>
    </lineage>
</organism>
<name>A0A4S8M6Z1_DENBC</name>